<name>A0A915E2Z8_9BILA</name>
<keyword evidence="2" id="KW-1185">Reference proteome</keyword>
<evidence type="ECO:0000313" key="2">
    <source>
        <dbReference type="Proteomes" id="UP000887574"/>
    </source>
</evidence>
<feature type="region of interest" description="Disordered" evidence="1">
    <location>
        <begin position="241"/>
        <end position="268"/>
    </location>
</feature>
<dbReference type="Proteomes" id="UP000887574">
    <property type="component" value="Unplaced"/>
</dbReference>
<accession>A0A915E2Z8</accession>
<dbReference type="AlphaFoldDB" id="A0A915E2Z8"/>
<sequence>MNPSAYSRRPILCRPGLSNCNSNVFQNFLTEWLMQFRIECESVITKATEAEKSFFKTNVTTFRHCKISLKNFYPTVFYGTGFGPRIKESQYAQNCFNRCNWLSSNLLLVVLDQERLLHKPNWTFSKHPQWFYSKRLMNSFMELVKKESFPAGFKEGKPEFNSHLEALHQLLKQFQTVKPAYGVCPQINNQAVAVPSPTIATPKVAQPSSTPVTVSHYGQPFRRTPLIASNPPFPPINNVVEPREGNNAAENETPRRKCKVFSQSSSRF</sequence>
<reference evidence="3" key="1">
    <citation type="submission" date="2022-11" db="UniProtKB">
        <authorList>
            <consortium name="WormBaseParasite"/>
        </authorList>
    </citation>
    <scope>IDENTIFICATION</scope>
</reference>
<organism evidence="2 3">
    <name type="scientific">Ditylenchus dipsaci</name>
    <dbReference type="NCBI Taxonomy" id="166011"/>
    <lineage>
        <taxon>Eukaryota</taxon>
        <taxon>Metazoa</taxon>
        <taxon>Ecdysozoa</taxon>
        <taxon>Nematoda</taxon>
        <taxon>Chromadorea</taxon>
        <taxon>Rhabditida</taxon>
        <taxon>Tylenchina</taxon>
        <taxon>Tylenchomorpha</taxon>
        <taxon>Sphaerularioidea</taxon>
        <taxon>Anguinidae</taxon>
        <taxon>Anguininae</taxon>
        <taxon>Ditylenchus</taxon>
    </lineage>
</organism>
<protein>
    <submittedName>
        <fullName evidence="3">Uncharacterized protein</fullName>
    </submittedName>
</protein>
<proteinExistence type="predicted"/>
<evidence type="ECO:0000256" key="1">
    <source>
        <dbReference type="SAM" id="MobiDB-lite"/>
    </source>
</evidence>
<evidence type="ECO:0000313" key="3">
    <source>
        <dbReference type="WBParaSite" id="jg2641"/>
    </source>
</evidence>
<dbReference type="WBParaSite" id="jg2641">
    <property type="protein sequence ID" value="jg2641"/>
    <property type="gene ID" value="jg2641"/>
</dbReference>